<accession>A0A6N9NMQ5</accession>
<reference evidence="1 2" key="1">
    <citation type="submission" date="2019-12" db="EMBL/GenBank/DDBJ databases">
        <authorList>
            <person name="Zhao J."/>
        </authorList>
    </citation>
    <scope>NUCLEOTIDE SEQUENCE [LARGE SCALE GENOMIC DNA]</scope>
    <source>
        <strain evidence="1 2">S-15</strain>
    </source>
</reference>
<dbReference type="NCBIfam" id="TIGR04131">
    <property type="entry name" value="Bac_Flav_CTERM"/>
    <property type="match status" value="1"/>
</dbReference>
<dbReference type="AlphaFoldDB" id="A0A6N9NMQ5"/>
<keyword evidence="2" id="KW-1185">Reference proteome</keyword>
<proteinExistence type="predicted"/>
<gene>
    <name evidence="1" type="ORF">GQN54_10255</name>
</gene>
<feature type="non-terminal residue" evidence="1">
    <location>
        <position position="1"/>
    </location>
</feature>
<organism evidence="1 2">
    <name type="scientific">Acidiluteibacter ferrifornacis</name>
    <dbReference type="NCBI Taxonomy" id="2692424"/>
    <lineage>
        <taxon>Bacteria</taxon>
        <taxon>Pseudomonadati</taxon>
        <taxon>Bacteroidota</taxon>
        <taxon>Flavobacteriia</taxon>
        <taxon>Flavobacteriales</taxon>
        <taxon>Cryomorphaceae</taxon>
        <taxon>Acidiluteibacter</taxon>
    </lineage>
</organism>
<protein>
    <submittedName>
        <fullName evidence="1">T9SS type B sorting domain-containing protein</fullName>
    </submittedName>
</protein>
<comment type="caution">
    <text evidence="1">The sequence shown here is derived from an EMBL/GenBank/DDBJ whole genome shotgun (WGS) entry which is preliminary data.</text>
</comment>
<dbReference type="RefSeq" id="WP_160633446.1">
    <property type="nucleotide sequence ID" value="NZ_WWNE01000007.1"/>
</dbReference>
<dbReference type="Proteomes" id="UP000470771">
    <property type="component" value="Unassembled WGS sequence"/>
</dbReference>
<dbReference type="Pfam" id="PF13585">
    <property type="entry name" value="CHU_C"/>
    <property type="match status" value="1"/>
</dbReference>
<name>A0A6N9NMQ5_9FLAO</name>
<sequence length="398" mass="44118">VTQTGVYWVDVTVNGCTTRDSITVNYFNPPIVNLGNDTSLCGTDTLLLDVTTPSGSYLWSNNSTLATQTITQAGIYWVDVTVNGCTTRDSITVNYFNPPIVNLGNDTSLCGTDTLLLDVTIPSGSYLWSNNSTLATQTITQAGIYWVDVTVNGCTTRDSIQLFYKSTPIVNLGKDSVLCTGDSIVLDVTTNLGQYLWSNDSISSVQTFFNSDVYWVDVTVDGCSTRDSISIEFLDIPTISFVEDTILCSNETITLNTYNEGAVYIWQDGSTSAQYLVATRGTYYVEVANQCGYASDSVTVEFIDCDCFDNIVNVFTPNGDGVNEVFETYIHCPLESYQFTIFNRWGETIFQSESQNIYWDGRVDGKKSPSGTYFYVIKYTNPYSQNQMVYKGTLTLLR</sequence>
<dbReference type="InterPro" id="IPR026341">
    <property type="entry name" value="T9SS_type_B"/>
</dbReference>
<evidence type="ECO:0000313" key="2">
    <source>
        <dbReference type="Proteomes" id="UP000470771"/>
    </source>
</evidence>
<evidence type="ECO:0000313" key="1">
    <source>
        <dbReference type="EMBL" id="NBG66500.1"/>
    </source>
</evidence>
<dbReference type="EMBL" id="WWNE01000007">
    <property type="protein sequence ID" value="NBG66500.1"/>
    <property type="molecule type" value="Genomic_DNA"/>
</dbReference>